<feature type="transmembrane region" description="Helical" evidence="1">
    <location>
        <begin position="453"/>
        <end position="475"/>
    </location>
</feature>
<dbReference type="EMBL" id="CANHGI010000004">
    <property type="protein sequence ID" value="CAI5448395.1"/>
    <property type="molecule type" value="Genomic_DNA"/>
</dbReference>
<protein>
    <recommendedName>
        <fullName evidence="5">CUB-like domain-containing protein</fullName>
    </recommendedName>
</protein>
<keyword evidence="1" id="KW-0472">Membrane</keyword>
<comment type="caution">
    <text evidence="3">The sequence shown here is derived from an EMBL/GenBank/DDBJ whole genome shotgun (WGS) entry which is preliminary data.</text>
</comment>
<dbReference type="AlphaFoldDB" id="A0A9P1IN77"/>
<name>A0A9P1IN77_9PELO</name>
<feature type="signal peptide" evidence="2">
    <location>
        <begin position="1"/>
        <end position="18"/>
    </location>
</feature>
<gene>
    <name evidence="3" type="ORF">CAMP_LOCUS11032</name>
</gene>
<keyword evidence="1" id="KW-1133">Transmembrane helix</keyword>
<keyword evidence="4" id="KW-1185">Reference proteome</keyword>
<keyword evidence="2" id="KW-0732">Signal</keyword>
<dbReference type="Proteomes" id="UP001152747">
    <property type="component" value="Unassembled WGS sequence"/>
</dbReference>
<dbReference type="OrthoDB" id="5804205at2759"/>
<evidence type="ECO:0000256" key="2">
    <source>
        <dbReference type="SAM" id="SignalP"/>
    </source>
</evidence>
<organism evidence="3 4">
    <name type="scientific">Caenorhabditis angaria</name>
    <dbReference type="NCBI Taxonomy" id="860376"/>
    <lineage>
        <taxon>Eukaryota</taxon>
        <taxon>Metazoa</taxon>
        <taxon>Ecdysozoa</taxon>
        <taxon>Nematoda</taxon>
        <taxon>Chromadorea</taxon>
        <taxon>Rhabditida</taxon>
        <taxon>Rhabditina</taxon>
        <taxon>Rhabditomorpha</taxon>
        <taxon>Rhabditoidea</taxon>
        <taxon>Rhabditidae</taxon>
        <taxon>Peloderinae</taxon>
        <taxon>Caenorhabditis</taxon>
    </lineage>
</organism>
<evidence type="ECO:0008006" key="5">
    <source>
        <dbReference type="Google" id="ProtNLM"/>
    </source>
</evidence>
<feature type="chain" id="PRO_5040250122" description="CUB-like domain-containing protein" evidence="2">
    <location>
        <begin position="19"/>
        <end position="476"/>
    </location>
</feature>
<evidence type="ECO:0000313" key="4">
    <source>
        <dbReference type="Proteomes" id="UP001152747"/>
    </source>
</evidence>
<evidence type="ECO:0000256" key="1">
    <source>
        <dbReference type="SAM" id="Phobius"/>
    </source>
</evidence>
<reference evidence="3" key="1">
    <citation type="submission" date="2022-11" db="EMBL/GenBank/DDBJ databases">
        <authorList>
            <person name="Kikuchi T."/>
        </authorList>
    </citation>
    <scope>NUCLEOTIDE SEQUENCE</scope>
    <source>
        <strain evidence="3">PS1010</strain>
    </source>
</reference>
<keyword evidence="1" id="KW-0812">Transmembrane</keyword>
<proteinExistence type="predicted"/>
<sequence>MKYIIIFSLFCLAKFATSICPAETIVIEKSYLLTSQNISSQCTLKFKVGQFSRTEILASWNLTGSNKITVRQNYAYGSKIIEISNITRTGQVWSLPPTNFDVDVQIQNPSKNEQFFIIFTSLDYTPYINAGNFEVDNIFGTIIDSTNFAGNSTFSRKSTENLDKVSIRVVTFSDVLTNFVMDKVLIFEGDAFLGTLYDVLKSESTCYATNMKIVNTNHGLTGIYSILISSSYNFQQSEIIALAHPYGDNLELSATNGLTVFHDITSPVVGGIIPMLVNDYEFRGDGFLQIFAGCINQNMENLRLATISASTSKNYKNLQVYSRCRTFVLSEGKVTLSKQESSPTNFKYPLWTNGVIMNPEYPLSNSRKDPYTMKFLIQAPDSNTNIGVTYDIVYIAPNVQVEIEQDIQASKNAVYDYSSANTPVITQYSPSYQQMITINVPANSTGAFIRFQVIASSATLSVFLIFAFSLLTWLLL</sequence>
<accession>A0A9P1IN77</accession>
<evidence type="ECO:0000313" key="3">
    <source>
        <dbReference type="EMBL" id="CAI5448395.1"/>
    </source>
</evidence>